<evidence type="ECO:0000256" key="2">
    <source>
        <dbReference type="ARBA" id="ARBA00004370"/>
    </source>
</evidence>
<feature type="transmembrane region" description="Helical" evidence="14">
    <location>
        <begin position="315"/>
        <end position="337"/>
    </location>
</feature>
<evidence type="ECO:0000313" key="17">
    <source>
        <dbReference type="EMBL" id="KAJ4386864.1"/>
    </source>
</evidence>
<feature type="signal peptide" evidence="15">
    <location>
        <begin position="1"/>
        <end position="23"/>
    </location>
</feature>
<reference evidence="17" key="1">
    <citation type="submission" date="2022-10" db="EMBL/GenBank/DDBJ databases">
        <title>Tapping the CABI collections for fungal endophytes: first genome assemblies for Collariella, Neodidymelliopsis, Ascochyta clinopodiicola, Didymella pomorum, Didymosphaeria variabile, Neocosmospora piperis and Neocucurbitaria cava.</title>
        <authorList>
            <person name="Hill R."/>
        </authorList>
    </citation>
    <scope>NUCLEOTIDE SEQUENCE</scope>
    <source>
        <strain evidence="17">IMI 355082</strain>
    </source>
</reference>
<evidence type="ECO:0000256" key="12">
    <source>
        <dbReference type="ARBA" id="ARBA00038074"/>
    </source>
</evidence>
<dbReference type="EC" id="3.2.1.14" evidence="3"/>
<proteinExistence type="inferred from homology"/>
<dbReference type="InterPro" id="IPR013320">
    <property type="entry name" value="ConA-like_dom_sf"/>
</dbReference>
<evidence type="ECO:0000256" key="13">
    <source>
        <dbReference type="SAM" id="MobiDB-lite"/>
    </source>
</evidence>
<dbReference type="InterPro" id="IPR000757">
    <property type="entry name" value="Beta-glucanase-like"/>
</dbReference>
<evidence type="ECO:0000256" key="7">
    <source>
        <dbReference type="ARBA" id="ARBA00022801"/>
    </source>
</evidence>
<dbReference type="Proteomes" id="UP001140453">
    <property type="component" value="Unassembled WGS sequence"/>
</dbReference>
<comment type="similarity">
    <text evidence="12">Belongs to the glycosyl hydrolase 16 family. CRH1 subfamily.</text>
</comment>
<keyword evidence="18" id="KW-1185">Reference proteome</keyword>
<comment type="catalytic activity">
    <reaction evidence="1">
        <text>Random endo-hydrolysis of N-acetyl-beta-D-glucosaminide (1-&gt;4)-beta-linkages in chitin and chitodextrins.</text>
        <dbReference type="EC" id="3.2.1.14"/>
    </reaction>
</comment>
<evidence type="ECO:0000256" key="4">
    <source>
        <dbReference type="ARBA" id="ARBA00022676"/>
    </source>
</evidence>
<evidence type="ECO:0000256" key="14">
    <source>
        <dbReference type="SAM" id="Phobius"/>
    </source>
</evidence>
<accession>A0A9W9CU38</accession>
<keyword evidence="9" id="KW-0325">Glycoprotein</keyword>
<dbReference type="EMBL" id="JAPEVB010000006">
    <property type="protein sequence ID" value="KAJ4386864.1"/>
    <property type="molecule type" value="Genomic_DNA"/>
</dbReference>
<dbReference type="GO" id="GO:0016020">
    <property type="term" value="C:membrane"/>
    <property type="evidence" value="ECO:0007669"/>
    <property type="project" value="UniProtKB-SubCell"/>
</dbReference>
<keyword evidence="5" id="KW-0808">Transferase</keyword>
<dbReference type="GO" id="GO:0008843">
    <property type="term" value="F:endochitinase activity"/>
    <property type="evidence" value="ECO:0007669"/>
    <property type="project" value="UniProtKB-EC"/>
</dbReference>
<keyword evidence="14" id="KW-1133">Transmembrane helix</keyword>
<evidence type="ECO:0000256" key="8">
    <source>
        <dbReference type="ARBA" id="ARBA00023136"/>
    </source>
</evidence>
<keyword evidence="11" id="KW-0961">Cell wall biogenesis/degradation</keyword>
<evidence type="ECO:0000259" key="16">
    <source>
        <dbReference type="PROSITE" id="PS51762"/>
    </source>
</evidence>
<keyword evidence="8 14" id="KW-0472">Membrane</keyword>
<dbReference type="PANTHER" id="PTHR10963:SF27">
    <property type="entry name" value="GLYCOSIDASE-RELATED"/>
    <property type="match status" value="1"/>
</dbReference>
<dbReference type="GO" id="GO:0031505">
    <property type="term" value="P:fungal-type cell wall organization"/>
    <property type="evidence" value="ECO:0007669"/>
    <property type="project" value="TreeGrafter"/>
</dbReference>
<dbReference type="PROSITE" id="PS51762">
    <property type="entry name" value="GH16_2"/>
    <property type="match status" value="1"/>
</dbReference>
<dbReference type="GO" id="GO:0005975">
    <property type="term" value="P:carbohydrate metabolic process"/>
    <property type="evidence" value="ECO:0007669"/>
    <property type="project" value="InterPro"/>
</dbReference>
<gene>
    <name evidence="17" type="ORF">N0V93_009762</name>
</gene>
<dbReference type="InterPro" id="IPR050546">
    <property type="entry name" value="Glycosyl_Hydrlase_16"/>
</dbReference>
<comment type="caution">
    <text evidence="17">The sequence shown here is derived from an EMBL/GenBank/DDBJ whole genome shotgun (WGS) entry which is preliminary data.</text>
</comment>
<feature type="chain" id="PRO_5040790003" description="chitinase" evidence="15">
    <location>
        <begin position="24"/>
        <end position="482"/>
    </location>
</feature>
<evidence type="ECO:0000256" key="9">
    <source>
        <dbReference type="ARBA" id="ARBA00023180"/>
    </source>
</evidence>
<organism evidence="17 18">
    <name type="scientific">Gnomoniopsis smithogilvyi</name>
    <dbReference type="NCBI Taxonomy" id="1191159"/>
    <lineage>
        <taxon>Eukaryota</taxon>
        <taxon>Fungi</taxon>
        <taxon>Dikarya</taxon>
        <taxon>Ascomycota</taxon>
        <taxon>Pezizomycotina</taxon>
        <taxon>Sordariomycetes</taxon>
        <taxon>Sordariomycetidae</taxon>
        <taxon>Diaporthales</taxon>
        <taxon>Gnomoniaceae</taxon>
        <taxon>Gnomoniopsis</taxon>
    </lineage>
</organism>
<dbReference type="SUPFAM" id="SSF49899">
    <property type="entry name" value="Concanavalin A-like lectins/glucanases"/>
    <property type="match status" value="1"/>
</dbReference>
<keyword evidence="6 15" id="KW-0732">Signal</keyword>
<dbReference type="GO" id="GO:0009277">
    <property type="term" value="C:fungal-type cell wall"/>
    <property type="evidence" value="ECO:0007669"/>
    <property type="project" value="TreeGrafter"/>
</dbReference>
<evidence type="ECO:0000256" key="15">
    <source>
        <dbReference type="SAM" id="SignalP"/>
    </source>
</evidence>
<keyword evidence="7" id="KW-0378">Hydrolase</keyword>
<keyword evidence="10" id="KW-0326">Glycosidase</keyword>
<keyword evidence="14" id="KW-0812">Transmembrane</keyword>
<dbReference type="Pfam" id="PF00722">
    <property type="entry name" value="Glyco_hydro_16"/>
    <property type="match status" value="1"/>
</dbReference>
<evidence type="ECO:0000256" key="3">
    <source>
        <dbReference type="ARBA" id="ARBA00012729"/>
    </source>
</evidence>
<feature type="domain" description="GH16" evidence="16">
    <location>
        <begin position="25"/>
        <end position="256"/>
    </location>
</feature>
<evidence type="ECO:0000313" key="18">
    <source>
        <dbReference type="Proteomes" id="UP001140453"/>
    </source>
</evidence>
<evidence type="ECO:0000256" key="6">
    <source>
        <dbReference type="ARBA" id="ARBA00022729"/>
    </source>
</evidence>
<evidence type="ECO:0000256" key="11">
    <source>
        <dbReference type="ARBA" id="ARBA00023316"/>
    </source>
</evidence>
<comment type="subcellular location">
    <subcellularLocation>
        <location evidence="2">Membrane</location>
    </subcellularLocation>
</comment>
<name>A0A9W9CU38_9PEZI</name>
<dbReference type="OrthoDB" id="4781at2759"/>
<protein>
    <recommendedName>
        <fullName evidence="3">chitinase</fullName>
        <ecNumber evidence="3">3.2.1.14</ecNumber>
    </recommendedName>
</protein>
<dbReference type="GO" id="GO:0016757">
    <property type="term" value="F:glycosyltransferase activity"/>
    <property type="evidence" value="ECO:0007669"/>
    <property type="project" value="UniProtKB-KW"/>
</dbReference>
<dbReference type="CDD" id="cd02183">
    <property type="entry name" value="GH16_fungal_CRH1_transglycosylase"/>
    <property type="match status" value="1"/>
</dbReference>
<dbReference type="PANTHER" id="PTHR10963">
    <property type="entry name" value="GLYCOSYL HYDROLASE-RELATED"/>
    <property type="match status" value="1"/>
</dbReference>
<dbReference type="Gene3D" id="2.60.120.200">
    <property type="match status" value="1"/>
</dbReference>
<evidence type="ECO:0000256" key="5">
    <source>
        <dbReference type="ARBA" id="ARBA00022679"/>
    </source>
</evidence>
<keyword evidence="4" id="KW-0328">Glycosyltransferase</keyword>
<evidence type="ECO:0000256" key="10">
    <source>
        <dbReference type="ARBA" id="ARBA00023295"/>
    </source>
</evidence>
<dbReference type="AlphaFoldDB" id="A0A9W9CU38"/>
<feature type="region of interest" description="Disordered" evidence="13">
    <location>
        <begin position="417"/>
        <end position="482"/>
    </location>
</feature>
<evidence type="ECO:0000256" key="1">
    <source>
        <dbReference type="ARBA" id="ARBA00000822"/>
    </source>
</evidence>
<sequence>MSPPRSFLLPAVLLLGSLQQVLAQTSSKCNPVLNGTNVCPVDEAFSTSYNFVFNTTEAQYDELWTVTAGTIDWTSTGANFTINEQGDSPTIRSNFYIFGGRVEFWLKAAPGTGIISSVMLLSDDLDEIDLEFLGGNGTAVQTNFFGKGINNYTWESDFTVSGGTVNDYHNYTIDWKQESLDWYIDGEHVRTLTPAEANNTHSYPQTPCRIYVGPWAGGDPDNAAGTIAWAGGETDYSDGPFTMSVKNIHVTDYGNGTAYNYTDSTGLWTSIESLNVAENSTAATAVSTGDMSSSDSGSSSSISEKFNSLSTGSKVAIAACSGAAALGVVAYALFYCIRQRKRGQQEAALAAKQLEDDRLELEGYKAAGVNPDGFSEATPTYDPKTGMATRDVMVEDYSATGGQNEKMVPGATPLLMRNQSYSPPGTPNAHEDAYSNPYTDGFSPVDHNGQGFSNMHPAPSGPLPGVPDRSFSNGSQHGGYYR</sequence>